<dbReference type="AlphaFoldDB" id="A0A4D4MII2"/>
<feature type="compositionally biased region" description="Polar residues" evidence="2">
    <location>
        <begin position="13"/>
        <end position="22"/>
    </location>
</feature>
<sequence length="188" mass="20462">MSRDAPPPKDRGTMSTELTGTHLTLPDGRPAVRFSRVYDHPADRVWQFVTDPDELARWFPSRAEIELRPGGTITFSGDPNMENSTGRVIAVDVPGHLSFEWGGDELHFDLEPLDGKRTRCTLTNVLADAKAAARNAAGWEVCLAALDARARGERLEGPHAGATAPWKEIYRGYVEAGFPSGAPVPGLD</sequence>
<comment type="similarity">
    <text evidence="1">Belongs to the AHA1 family.</text>
</comment>
<feature type="domain" description="Activator of Hsp90 ATPase homologue 1/2-like C-terminal" evidence="3">
    <location>
        <begin position="39"/>
        <end position="148"/>
    </location>
</feature>
<evidence type="ECO:0000259" key="3">
    <source>
        <dbReference type="Pfam" id="PF08327"/>
    </source>
</evidence>
<dbReference type="InterPro" id="IPR023393">
    <property type="entry name" value="START-like_dom_sf"/>
</dbReference>
<dbReference type="InterPro" id="IPR013538">
    <property type="entry name" value="ASHA1/2-like_C"/>
</dbReference>
<comment type="caution">
    <text evidence="4">The sequence shown here is derived from an EMBL/GenBank/DDBJ whole genome shotgun (WGS) entry which is preliminary data.</text>
</comment>
<reference evidence="4 5" key="1">
    <citation type="submission" date="2019-04" db="EMBL/GenBank/DDBJ databases">
        <title>Draft genome sequences of Streptomyces avermitilis ATCC 31267.</title>
        <authorList>
            <person name="Komaki H."/>
            <person name="Tamura T."/>
            <person name="Hosoyama A."/>
        </authorList>
    </citation>
    <scope>NUCLEOTIDE SEQUENCE [LARGE SCALE GENOMIC DNA]</scope>
    <source>
        <strain evidence="4 5">ATCC 31267</strain>
    </source>
</reference>
<proteinExistence type="inferred from homology"/>
<evidence type="ECO:0000256" key="2">
    <source>
        <dbReference type="SAM" id="MobiDB-lite"/>
    </source>
</evidence>
<protein>
    <recommendedName>
        <fullName evidence="3">Activator of Hsp90 ATPase homologue 1/2-like C-terminal domain-containing protein</fullName>
    </recommendedName>
</protein>
<evidence type="ECO:0000256" key="1">
    <source>
        <dbReference type="ARBA" id="ARBA00006817"/>
    </source>
</evidence>
<dbReference type="CDD" id="cd08899">
    <property type="entry name" value="SRPBCC_CalC_Aha1-like_6"/>
    <property type="match status" value="1"/>
</dbReference>
<organism evidence="4 5">
    <name type="scientific">Streptomyces avermitilis</name>
    <dbReference type="NCBI Taxonomy" id="33903"/>
    <lineage>
        <taxon>Bacteria</taxon>
        <taxon>Bacillati</taxon>
        <taxon>Actinomycetota</taxon>
        <taxon>Actinomycetes</taxon>
        <taxon>Kitasatosporales</taxon>
        <taxon>Streptomycetaceae</taxon>
        <taxon>Streptomyces</taxon>
    </lineage>
</organism>
<dbReference type="Gene3D" id="3.30.530.20">
    <property type="match status" value="1"/>
</dbReference>
<feature type="region of interest" description="Disordered" evidence="2">
    <location>
        <begin position="1"/>
        <end position="26"/>
    </location>
</feature>
<name>A0A4D4MII2_STRAX</name>
<evidence type="ECO:0000313" key="4">
    <source>
        <dbReference type="EMBL" id="GDY71873.1"/>
    </source>
</evidence>
<dbReference type="Pfam" id="PF08327">
    <property type="entry name" value="AHSA1"/>
    <property type="match status" value="1"/>
</dbReference>
<dbReference type="SUPFAM" id="SSF55961">
    <property type="entry name" value="Bet v1-like"/>
    <property type="match status" value="1"/>
</dbReference>
<evidence type="ECO:0000313" key="5">
    <source>
        <dbReference type="Proteomes" id="UP000299211"/>
    </source>
</evidence>
<gene>
    <name evidence="4" type="ORF">SAV31267_013580</name>
</gene>
<dbReference type="EMBL" id="BJHY01000001">
    <property type="protein sequence ID" value="GDY71873.1"/>
    <property type="molecule type" value="Genomic_DNA"/>
</dbReference>
<dbReference type="Proteomes" id="UP000299211">
    <property type="component" value="Unassembled WGS sequence"/>
</dbReference>
<feature type="compositionally biased region" description="Basic and acidic residues" evidence="2">
    <location>
        <begin position="1"/>
        <end position="12"/>
    </location>
</feature>
<accession>A0A4D4MII2</accession>
<dbReference type="OMA" id="WGGDEIH"/>